<evidence type="ECO:0000256" key="1">
    <source>
        <dbReference type="SAM" id="SignalP"/>
    </source>
</evidence>
<dbReference type="RefSeq" id="WP_155139022.1">
    <property type="nucleotide sequence ID" value="NZ_BMGZ01000001.1"/>
</dbReference>
<organism evidence="2 4">
    <name type="scientific">Aquisalinus luteolus</name>
    <dbReference type="NCBI Taxonomy" id="1566827"/>
    <lineage>
        <taxon>Bacteria</taxon>
        <taxon>Pseudomonadati</taxon>
        <taxon>Pseudomonadota</taxon>
        <taxon>Alphaproteobacteria</taxon>
        <taxon>Parvularculales</taxon>
        <taxon>Parvularculaceae</taxon>
        <taxon>Aquisalinus</taxon>
    </lineage>
</organism>
<evidence type="ECO:0000313" key="4">
    <source>
        <dbReference type="Proteomes" id="UP000621856"/>
    </source>
</evidence>
<keyword evidence="5" id="KW-1185">Reference proteome</keyword>
<gene>
    <name evidence="3" type="ORF">FF098_007755</name>
    <name evidence="2" type="ORF">GCM10011355_15600</name>
</gene>
<reference evidence="2" key="3">
    <citation type="submission" date="2020-09" db="EMBL/GenBank/DDBJ databases">
        <authorList>
            <person name="Sun Q."/>
            <person name="Zhou Y."/>
        </authorList>
    </citation>
    <scope>NUCLEOTIDE SEQUENCE</scope>
    <source>
        <strain evidence="2">CGMCC 1.14984</strain>
    </source>
</reference>
<evidence type="ECO:0000313" key="2">
    <source>
        <dbReference type="EMBL" id="GGH96516.1"/>
    </source>
</evidence>
<evidence type="ECO:0000313" key="5">
    <source>
        <dbReference type="Proteomes" id="UP000818603"/>
    </source>
</evidence>
<dbReference type="EMBL" id="VCJR02000001">
    <property type="protein sequence ID" value="NHK27792.1"/>
    <property type="molecule type" value="Genomic_DNA"/>
</dbReference>
<feature type="chain" id="PRO_5035204519" evidence="1">
    <location>
        <begin position="22"/>
        <end position="158"/>
    </location>
</feature>
<keyword evidence="1" id="KW-0732">Signal</keyword>
<dbReference type="Proteomes" id="UP000621856">
    <property type="component" value="Unassembled WGS sequence"/>
</dbReference>
<reference evidence="3 5" key="2">
    <citation type="submission" date="2020-02" db="EMBL/GenBank/DDBJ databases">
        <title>Genome sequence of Parvularcula flava strain NH6-79.</title>
        <authorList>
            <person name="Abdul Karim M.H."/>
            <person name="Lam M.Q."/>
            <person name="Chen S.J."/>
            <person name="Yahya A."/>
            <person name="Shahir S."/>
            <person name="Shamsir M.S."/>
            <person name="Chong C.S."/>
        </authorList>
    </citation>
    <scope>NUCLEOTIDE SEQUENCE [LARGE SCALE GENOMIC DNA]</scope>
    <source>
        <strain evidence="3 5">NH6-79</strain>
    </source>
</reference>
<comment type="caution">
    <text evidence="2">The sequence shown here is derived from an EMBL/GenBank/DDBJ whole genome shotgun (WGS) entry which is preliminary data.</text>
</comment>
<proteinExistence type="predicted"/>
<evidence type="ECO:0000313" key="3">
    <source>
        <dbReference type="EMBL" id="NHK27792.1"/>
    </source>
</evidence>
<feature type="signal peptide" evidence="1">
    <location>
        <begin position="1"/>
        <end position="21"/>
    </location>
</feature>
<reference evidence="2" key="1">
    <citation type="journal article" date="2014" name="Int. J. Syst. Evol. Microbiol.">
        <title>Complete genome sequence of Corynebacterium casei LMG S-19264T (=DSM 44701T), isolated from a smear-ripened cheese.</title>
        <authorList>
            <consortium name="US DOE Joint Genome Institute (JGI-PGF)"/>
            <person name="Walter F."/>
            <person name="Albersmeier A."/>
            <person name="Kalinowski J."/>
            <person name="Ruckert C."/>
        </authorList>
    </citation>
    <scope>NUCLEOTIDE SEQUENCE</scope>
    <source>
        <strain evidence="2">CGMCC 1.14984</strain>
    </source>
</reference>
<dbReference type="AlphaFoldDB" id="A0A8J3A1Z3"/>
<name>A0A8J3A1Z3_9PROT</name>
<accession>A0A8J3A1Z3</accession>
<dbReference type="Proteomes" id="UP000818603">
    <property type="component" value="Unassembled WGS sequence"/>
</dbReference>
<sequence>MIRLFKCAVLAASLLASQAFAAPAEIQTAYNTMRGCEGTVDGSIALANRILTTARSQGKATTVSALENSIASGQKLKDTIEAGKPAINWANPNIDVVAGNTAYNTAYARFSAYFSQDTSTQYYFWRANGAADTARCTAAYKVLYDDFQAKKAAAESRQ</sequence>
<dbReference type="EMBL" id="BMGZ01000001">
    <property type="protein sequence ID" value="GGH96516.1"/>
    <property type="molecule type" value="Genomic_DNA"/>
</dbReference>
<protein>
    <submittedName>
        <fullName evidence="2">Uncharacterized protein</fullName>
    </submittedName>
</protein>